<protein>
    <submittedName>
        <fullName evidence="2">Uncharacterized protein</fullName>
    </submittedName>
</protein>
<name>A0A0K2SLW1_LIMPI</name>
<gene>
    <name evidence="2" type="ORF">LIP_2249</name>
</gene>
<keyword evidence="3" id="KW-1185">Reference proteome</keyword>
<reference evidence="3" key="1">
    <citation type="submission" date="2015-07" db="EMBL/GenBank/DDBJ databases">
        <title>Complete genome sequence and phylogenetic analysis of Limnochorda pilosa.</title>
        <authorList>
            <person name="Watanabe M."/>
            <person name="Kojima H."/>
            <person name="Fukui M."/>
        </authorList>
    </citation>
    <scope>NUCLEOTIDE SEQUENCE [LARGE SCALE GENOMIC DNA]</scope>
    <source>
        <strain evidence="3">HC45</strain>
    </source>
</reference>
<organism evidence="2 3">
    <name type="scientific">Limnochorda pilosa</name>
    <dbReference type="NCBI Taxonomy" id="1555112"/>
    <lineage>
        <taxon>Bacteria</taxon>
        <taxon>Bacillati</taxon>
        <taxon>Bacillota</taxon>
        <taxon>Limnochordia</taxon>
        <taxon>Limnochordales</taxon>
        <taxon>Limnochordaceae</taxon>
        <taxon>Limnochorda</taxon>
    </lineage>
</organism>
<dbReference type="Proteomes" id="UP000065807">
    <property type="component" value="Chromosome"/>
</dbReference>
<evidence type="ECO:0000313" key="2">
    <source>
        <dbReference type="EMBL" id="BAS28090.1"/>
    </source>
</evidence>
<dbReference type="EMBL" id="AP014924">
    <property type="protein sequence ID" value="BAS28090.1"/>
    <property type="molecule type" value="Genomic_DNA"/>
</dbReference>
<feature type="region of interest" description="Disordered" evidence="1">
    <location>
        <begin position="61"/>
        <end position="86"/>
    </location>
</feature>
<proteinExistence type="predicted"/>
<feature type="compositionally biased region" description="Basic residues" evidence="1">
    <location>
        <begin position="68"/>
        <end position="77"/>
    </location>
</feature>
<sequence length="113" mass="12361">MVEYLILEAVLGIGRIIETTELKHDPFLAGRIRLKKLPHPATGHRALDRFVAQLEGVHQGTPAVGRGHPGHRRHRGGGPRSPGGRMRGLQPALTWQACLPPFVAFEGQSRALL</sequence>
<accession>A0A0K2SLW1</accession>
<dbReference type="AlphaFoldDB" id="A0A0K2SLW1"/>
<evidence type="ECO:0000313" key="3">
    <source>
        <dbReference type="Proteomes" id="UP000065807"/>
    </source>
</evidence>
<reference evidence="3" key="2">
    <citation type="journal article" date="2016" name="Int. J. Syst. Evol. Microbiol.">
        <title>Complete genome sequence and cell structure of Limnochorda pilosa, a Gram-negative spore-former within the phylum Firmicutes.</title>
        <authorList>
            <person name="Watanabe M."/>
            <person name="Kojima H."/>
            <person name="Fukui M."/>
        </authorList>
    </citation>
    <scope>NUCLEOTIDE SEQUENCE [LARGE SCALE GENOMIC DNA]</scope>
    <source>
        <strain evidence="3">HC45</strain>
    </source>
</reference>
<evidence type="ECO:0000256" key="1">
    <source>
        <dbReference type="SAM" id="MobiDB-lite"/>
    </source>
</evidence>
<dbReference type="KEGG" id="lpil:LIP_2249"/>